<comment type="caution">
    <text evidence="1">The sequence shown here is derived from an EMBL/GenBank/DDBJ whole genome shotgun (WGS) entry which is preliminary data.</text>
</comment>
<name>A0AAN5PKG3_LEGPN</name>
<dbReference type="Proteomes" id="UP000866496">
    <property type="component" value="Unassembled WGS sequence"/>
</dbReference>
<gene>
    <name evidence="1" type="ORF">JBJ86_15775</name>
</gene>
<evidence type="ECO:0000313" key="2">
    <source>
        <dbReference type="Proteomes" id="UP000866496"/>
    </source>
</evidence>
<protein>
    <submittedName>
        <fullName evidence="1">Uncharacterized protein</fullName>
    </submittedName>
</protein>
<proteinExistence type="predicted"/>
<dbReference type="EMBL" id="DACWHX010000042">
    <property type="protein sequence ID" value="HAU1881698.1"/>
    <property type="molecule type" value="Genomic_DNA"/>
</dbReference>
<sequence>MGVTVTNIGLLPFNTQYSHLKWKKSYFCTSRQNADIPVLLNVLTLNEQLMFCFTFTEPMCGSVFQENYIKNFISNMGKLTDC</sequence>
<dbReference type="AlphaFoldDB" id="A0AAN5PKG3"/>
<reference evidence="1" key="1">
    <citation type="journal article" date="2018" name="Genome Biol.">
        <title>SKESA: strategic k-mer extension for scrupulous assemblies.</title>
        <authorList>
            <person name="Souvorov A."/>
            <person name="Agarwala R."/>
            <person name="Lipman D.J."/>
        </authorList>
    </citation>
    <scope>NUCLEOTIDE SEQUENCE</scope>
    <source>
        <strain evidence="1">AZ00058701</strain>
    </source>
</reference>
<organism evidence="1 2">
    <name type="scientific">Legionella pneumophila</name>
    <dbReference type="NCBI Taxonomy" id="446"/>
    <lineage>
        <taxon>Bacteria</taxon>
        <taxon>Pseudomonadati</taxon>
        <taxon>Pseudomonadota</taxon>
        <taxon>Gammaproteobacteria</taxon>
        <taxon>Legionellales</taxon>
        <taxon>Legionellaceae</taxon>
        <taxon>Legionella</taxon>
    </lineage>
</organism>
<evidence type="ECO:0000313" key="1">
    <source>
        <dbReference type="EMBL" id="HAU1881698.1"/>
    </source>
</evidence>
<dbReference type="SUPFAM" id="SSF52777">
    <property type="entry name" value="CoA-dependent acyltransferases"/>
    <property type="match status" value="1"/>
</dbReference>
<accession>A0AAN5PKG3</accession>
<reference evidence="1" key="2">
    <citation type="submission" date="2019-10" db="EMBL/GenBank/DDBJ databases">
        <authorList>
            <consortium name="NCBI Pathogen Detection Project"/>
        </authorList>
    </citation>
    <scope>NUCLEOTIDE SEQUENCE</scope>
    <source>
        <strain evidence="1">AZ00058701</strain>
    </source>
</reference>